<dbReference type="RefSeq" id="WP_135623875.1">
    <property type="nucleotide sequence ID" value="NZ_RQGD01000034.1"/>
</dbReference>
<dbReference type="PANTHER" id="PTHR33495">
    <property type="entry name" value="ANTI-SIGMA FACTOR ANTAGONIST TM_1081-RELATED-RELATED"/>
    <property type="match status" value="1"/>
</dbReference>
<organism evidence="4 5">
    <name type="scientific">Leptospira ognonensis</name>
    <dbReference type="NCBI Taxonomy" id="2484945"/>
    <lineage>
        <taxon>Bacteria</taxon>
        <taxon>Pseudomonadati</taxon>
        <taxon>Spirochaetota</taxon>
        <taxon>Spirochaetia</taxon>
        <taxon>Leptospirales</taxon>
        <taxon>Leptospiraceae</taxon>
        <taxon>Leptospira</taxon>
    </lineage>
</organism>
<accession>A0A4R9JXD4</accession>
<proteinExistence type="inferred from homology"/>
<evidence type="ECO:0000256" key="1">
    <source>
        <dbReference type="ARBA" id="ARBA00009013"/>
    </source>
</evidence>
<name>A0A4R9JXD4_9LEPT</name>
<evidence type="ECO:0000313" key="5">
    <source>
        <dbReference type="Proteomes" id="UP000297693"/>
    </source>
</evidence>
<protein>
    <recommendedName>
        <fullName evidence="2">Anti-sigma factor antagonist</fullName>
    </recommendedName>
</protein>
<gene>
    <name evidence="4" type="ORF">EHQ58_10615</name>
</gene>
<dbReference type="SUPFAM" id="SSF52091">
    <property type="entry name" value="SpoIIaa-like"/>
    <property type="match status" value="1"/>
</dbReference>
<comment type="caution">
    <text evidence="4">The sequence shown here is derived from an EMBL/GenBank/DDBJ whole genome shotgun (WGS) entry which is preliminary data.</text>
</comment>
<dbReference type="OrthoDB" id="9796601at2"/>
<dbReference type="InterPro" id="IPR036513">
    <property type="entry name" value="STAS_dom_sf"/>
</dbReference>
<dbReference type="Pfam" id="PF01740">
    <property type="entry name" value="STAS"/>
    <property type="match status" value="1"/>
</dbReference>
<dbReference type="NCBIfam" id="TIGR00377">
    <property type="entry name" value="ant_ant_sig"/>
    <property type="match status" value="1"/>
</dbReference>
<dbReference type="AlphaFoldDB" id="A0A4R9JXD4"/>
<evidence type="ECO:0000259" key="3">
    <source>
        <dbReference type="PROSITE" id="PS50801"/>
    </source>
</evidence>
<dbReference type="GO" id="GO:0043856">
    <property type="term" value="F:anti-sigma factor antagonist activity"/>
    <property type="evidence" value="ECO:0007669"/>
    <property type="project" value="InterPro"/>
</dbReference>
<dbReference type="Gene3D" id="3.30.750.24">
    <property type="entry name" value="STAS domain"/>
    <property type="match status" value="1"/>
</dbReference>
<dbReference type="CDD" id="cd07043">
    <property type="entry name" value="STAS_anti-anti-sigma_factors"/>
    <property type="match status" value="1"/>
</dbReference>
<dbReference type="PROSITE" id="PS50801">
    <property type="entry name" value="STAS"/>
    <property type="match status" value="1"/>
</dbReference>
<reference evidence="4" key="1">
    <citation type="journal article" date="2019" name="PLoS Negl. Trop. Dis.">
        <title>Revisiting the worldwide diversity of Leptospira species in the environment.</title>
        <authorList>
            <person name="Vincent A.T."/>
            <person name="Schiettekatte O."/>
            <person name="Bourhy P."/>
            <person name="Veyrier F.J."/>
            <person name="Picardeau M."/>
        </authorList>
    </citation>
    <scope>NUCLEOTIDE SEQUENCE [LARGE SCALE GENOMIC DNA]</scope>
    <source>
        <strain evidence="4">201702476</strain>
    </source>
</reference>
<evidence type="ECO:0000313" key="4">
    <source>
        <dbReference type="EMBL" id="TGL57857.1"/>
    </source>
</evidence>
<dbReference type="EMBL" id="RQGD01000034">
    <property type="protein sequence ID" value="TGL57857.1"/>
    <property type="molecule type" value="Genomic_DNA"/>
</dbReference>
<comment type="similarity">
    <text evidence="1 2">Belongs to the anti-sigma-factor antagonist family.</text>
</comment>
<dbReference type="PANTHER" id="PTHR33495:SF2">
    <property type="entry name" value="ANTI-SIGMA FACTOR ANTAGONIST TM_1081-RELATED"/>
    <property type="match status" value="1"/>
</dbReference>
<evidence type="ECO:0000256" key="2">
    <source>
        <dbReference type="RuleBase" id="RU003749"/>
    </source>
</evidence>
<dbReference type="InterPro" id="IPR002645">
    <property type="entry name" value="STAS_dom"/>
</dbReference>
<keyword evidence="5" id="KW-1185">Reference proteome</keyword>
<dbReference type="InterPro" id="IPR003658">
    <property type="entry name" value="Anti-sigma_ant"/>
</dbReference>
<dbReference type="Proteomes" id="UP000297693">
    <property type="component" value="Unassembled WGS sequence"/>
</dbReference>
<feature type="domain" description="STAS" evidence="3">
    <location>
        <begin position="33"/>
        <end position="142"/>
    </location>
</feature>
<sequence length="145" mass="16309">MVQVLQKITFMEIDLSHREFDYEGNDLKISIRMVPEPYQMPDGAIVDVIGDINLYSAQAITDLVDHLIKSEKLKVFLNLFDVNYIDSSGLGAFISSQIKLKKNGGFLRLFAPSKSVGYVLTLTKLGNFLQIHDDFPAAMDSYNQS</sequence>